<name>A0A8H9L8K4_9DEIO</name>
<dbReference type="PROSITE" id="PS50106">
    <property type="entry name" value="PDZ"/>
    <property type="match status" value="1"/>
</dbReference>
<dbReference type="SMART" id="SM00228">
    <property type="entry name" value="PDZ"/>
    <property type="match status" value="1"/>
</dbReference>
<dbReference type="GO" id="GO:0007165">
    <property type="term" value="P:signal transduction"/>
    <property type="evidence" value="ECO:0007669"/>
    <property type="project" value="TreeGrafter"/>
</dbReference>
<dbReference type="InterPro" id="IPR029045">
    <property type="entry name" value="ClpP/crotonase-like_dom_sf"/>
</dbReference>
<dbReference type="CDD" id="cd06567">
    <property type="entry name" value="Peptidase_S41"/>
    <property type="match status" value="1"/>
</dbReference>
<dbReference type="Gene3D" id="2.30.42.10">
    <property type="match status" value="1"/>
</dbReference>
<feature type="region of interest" description="Disordered" evidence="1">
    <location>
        <begin position="19"/>
        <end position="44"/>
    </location>
</feature>
<evidence type="ECO:0000256" key="1">
    <source>
        <dbReference type="SAM" id="MobiDB-lite"/>
    </source>
</evidence>
<proteinExistence type="predicted"/>
<dbReference type="PANTHER" id="PTHR32060">
    <property type="entry name" value="TAIL-SPECIFIC PROTEASE"/>
    <property type="match status" value="1"/>
</dbReference>
<evidence type="ECO:0000313" key="4">
    <source>
        <dbReference type="EMBL" id="GGM42929.1"/>
    </source>
</evidence>
<accession>A0A8H9L8K4</accession>
<dbReference type="PANTHER" id="PTHR32060:SF30">
    <property type="entry name" value="CARBOXY-TERMINAL PROCESSING PROTEASE CTPA"/>
    <property type="match status" value="1"/>
</dbReference>
<dbReference type="InterPro" id="IPR001478">
    <property type="entry name" value="PDZ"/>
</dbReference>
<dbReference type="RefSeq" id="WP_110831466.1">
    <property type="nucleotide sequence ID" value="NZ_BMQG01000005.1"/>
</dbReference>
<keyword evidence="4" id="KW-0378">Hydrolase</keyword>
<comment type="caution">
    <text evidence="4">The sequence shown here is derived from an EMBL/GenBank/DDBJ whole genome shotgun (WGS) entry which is preliminary data.</text>
</comment>
<dbReference type="GO" id="GO:0008236">
    <property type="term" value="F:serine-type peptidase activity"/>
    <property type="evidence" value="ECO:0007669"/>
    <property type="project" value="InterPro"/>
</dbReference>
<feature type="signal peptide" evidence="2">
    <location>
        <begin position="1"/>
        <end position="21"/>
    </location>
</feature>
<dbReference type="AlphaFoldDB" id="A0A8H9L8K4"/>
<keyword evidence="5" id="KW-1185">Reference proteome</keyword>
<feature type="domain" description="PDZ" evidence="3">
    <location>
        <begin position="172"/>
        <end position="216"/>
    </location>
</feature>
<dbReference type="GO" id="GO:0030288">
    <property type="term" value="C:outer membrane-bounded periplasmic space"/>
    <property type="evidence" value="ECO:0007669"/>
    <property type="project" value="TreeGrafter"/>
</dbReference>
<dbReference type="InterPro" id="IPR036034">
    <property type="entry name" value="PDZ_sf"/>
</dbReference>
<dbReference type="Pfam" id="PF03572">
    <property type="entry name" value="Peptidase_S41"/>
    <property type="match status" value="1"/>
</dbReference>
<dbReference type="SMART" id="SM00245">
    <property type="entry name" value="TSPc"/>
    <property type="match status" value="1"/>
</dbReference>
<dbReference type="EMBL" id="BMQG01000005">
    <property type="protein sequence ID" value="GGM42929.1"/>
    <property type="molecule type" value="Genomic_DNA"/>
</dbReference>
<dbReference type="GO" id="GO:0004175">
    <property type="term" value="F:endopeptidase activity"/>
    <property type="evidence" value="ECO:0007669"/>
    <property type="project" value="TreeGrafter"/>
</dbReference>
<sequence length="483" mass="49799">MTRAHLLLLPLLLAACTPTPTPDPLPTPQTDDVPTVARPGRPDQPACTLTPAWLAALGGPRHLMDVNVRPAPLRAQATPSLYDQLLDVREAINLNYWGTSKVDLQALHEQAESGARTAFGNLRAAALSAQTDAFMNTYVDGVRDGHTYFLDAAAYRAFQDTRTAAPTPTPRLGVRWAPVPAEDGAVLLDAFPGAPAAQAGLRRGDTLLSVNGQPLSRQPGASDDAHAARLTSLLGQASAAGQPVTVAYRRAQGGTETTLSTTVTPRVLSSAVLPSAQTVAPGTVLLRLPTFATSGVADQVHALISGAQQSGTTHLIVDVRGNGGGLLSEAIGVAGALVGERAGETIETLDGQDVTFAYRAGQVLAGVRCDPTSPVLTVKTPARWTGRLTVLVNEGSASASEIVAQLAAQGGATLIGEPTYGVGNTVTVIGGLSGERGLSVTIGRANDLRGQPLSPDVTPSPATPDDLRALAHGHDLPLEAALK</sequence>
<reference evidence="5" key="1">
    <citation type="journal article" date="2019" name="Int. J. Syst. Evol. Microbiol.">
        <title>The Global Catalogue of Microorganisms (GCM) 10K type strain sequencing project: providing services to taxonomists for standard genome sequencing and annotation.</title>
        <authorList>
            <consortium name="The Broad Institute Genomics Platform"/>
            <consortium name="The Broad Institute Genome Sequencing Center for Infectious Disease"/>
            <person name="Wu L."/>
            <person name="Ma J."/>
        </authorList>
    </citation>
    <scope>NUCLEOTIDE SEQUENCE [LARGE SCALE GENOMIC DNA]</scope>
    <source>
        <strain evidence="5">JCM 31047</strain>
    </source>
</reference>
<feature type="compositionally biased region" description="Low complexity" evidence="1">
    <location>
        <begin position="28"/>
        <end position="37"/>
    </location>
</feature>
<evidence type="ECO:0000313" key="5">
    <source>
        <dbReference type="Proteomes" id="UP000600547"/>
    </source>
</evidence>
<dbReference type="GO" id="GO:0006508">
    <property type="term" value="P:proteolysis"/>
    <property type="evidence" value="ECO:0007669"/>
    <property type="project" value="UniProtKB-KW"/>
</dbReference>
<dbReference type="Gene3D" id="3.90.226.10">
    <property type="entry name" value="2-enoyl-CoA Hydratase, Chain A, domain 1"/>
    <property type="match status" value="1"/>
</dbReference>
<keyword evidence="4" id="KW-0645">Protease</keyword>
<dbReference type="PROSITE" id="PS51257">
    <property type="entry name" value="PROKAR_LIPOPROTEIN"/>
    <property type="match status" value="1"/>
</dbReference>
<dbReference type="SUPFAM" id="SSF50156">
    <property type="entry name" value="PDZ domain-like"/>
    <property type="match status" value="1"/>
</dbReference>
<dbReference type="InterPro" id="IPR041489">
    <property type="entry name" value="PDZ_6"/>
</dbReference>
<gene>
    <name evidence="4" type="ORF">GCM10008956_19140</name>
</gene>
<evidence type="ECO:0000259" key="3">
    <source>
        <dbReference type="PROSITE" id="PS50106"/>
    </source>
</evidence>
<protein>
    <submittedName>
        <fullName evidence="4">Protease</fullName>
    </submittedName>
</protein>
<keyword evidence="2" id="KW-0732">Signal</keyword>
<dbReference type="Proteomes" id="UP000600547">
    <property type="component" value="Unassembled WGS sequence"/>
</dbReference>
<dbReference type="InterPro" id="IPR005151">
    <property type="entry name" value="Tail-specific_protease"/>
</dbReference>
<evidence type="ECO:0000256" key="2">
    <source>
        <dbReference type="SAM" id="SignalP"/>
    </source>
</evidence>
<feature type="chain" id="PRO_5034339986" evidence="2">
    <location>
        <begin position="22"/>
        <end position="483"/>
    </location>
</feature>
<organism evidence="4 5">
    <name type="scientific">Deinococcus arenae</name>
    <dbReference type="NCBI Taxonomy" id="1452751"/>
    <lineage>
        <taxon>Bacteria</taxon>
        <taxon>Thermotogati</taxon>
        <taxon>Deinococcota</taxon>
        <taxon>Deinococci</taxon>
        <taxon>Deinococcales</taxon>
        <taxon>Deinococcaceae</taxon>
        <taxon>Deinococcus</taxon>
    </lineage>
</organism>
<dbReference type="SUPFAM" id="SSF52096">
    <property type="entry name" value="ClpP/crotonase"/>
    <property type="match status" value="1"/>
</dbReference>
<dbReference type="Pfam" id="PF17820">
    <property type="entry name" value="PDZ_6"/>
    <property type="match status" value="1"/>
</dbReference>